<keyword evidence="1" id="KW-0472">Membrane</keyword>
<dbReference type="EMBL" id="UFXL01000001">
    <property type="protein sequence ID" value="SUY78514.1"/>
    <property type="molecule type" value="Genomic_DNA"/>
</dbReference>
<feature type="transmembrane region" description="Helical" evidence="1">
    <location>
        <begin position="197"/>
        <end position="215"/>
    </location>
</feature>
<dbReference type="PANTHER" id="PTHR40115:SF1">
    <property type="entry name" value="INNER MEMBRANE PROTEIN WITH PEPSY TM HELIX"/>
    <property type="match status" value="1"/>
</dbReference>
<reference evidence="2 3" key="1">
    <citation type="submission" date="2018-06" db="EMBL/GenBank/DDBJ databases">
        <authorList>
            <consortium name="Pathogen Informatics"/>
            <person name="Doyle S."/>
        </authorList>
    </citation>
    <scope>NUCLEOTIDE SEQUENCE [LARGE SCALE GENOMIC DNA]</scope>
    <source>
        <strain evidence="2 3">NCTC10698</strain>
    </source>
</reference>
<sequence>MTAASSNAPQRAYWLKKLHEWHWISSAICLIGMLLFAVTGFTLNHAGQIESKPKVESRDAQLPPDLLEKLQQAQKQGVEAADKSAVSLPAEVDGWLAQQIKVSAKGFAVEWSEDEAYVPMPRPGGDAWLRVDLKEGSVEYEKTDRGWISYLNDLHKGRNTGGAWSLFIDVFAIGCLVFCITGLLILKMHAQRRPMTWPMVGLGLVLPALLVLLLVH</sequence>
<feature type="transmembrane region" description="Helical" evidence="1">
    <location>
        <begin position="163"/>
        <end position="185"/>
    </location>
</feature>
<proteinExistence type="predicted"/>
<evidence type="ECO:0000256" key="1">
    <source>
        <dbReference type="SAM" id="Phobius"/>
    </source>
</evidence>
<protein>
    <submittedName>
        <fullName evidence="2">Predicted periplasmic protein</fullName>
    </submittedName>
</protein>
<accession>A0A8B4S5U6</accession>
<dbReference type="AlphaFoldDB" id="A0A8B4S5U6"/>
<gene>
    <name evidence="2" type="ORF">NCTC10698_03431</name>
</gene>
<organism evidence="2 3">
    <name type="scientific">Comamonas testosteroni</name>
    <name type="common">Pseudomonas testosteroni</name>
    <dbReference type="NCBI Taxonomy" id="285"/>
    <lineage>
        <taxon>Bacteria</taxon>
        <taxon>Pseudomonadati</taxon>
        <taxon>Pseudomonadota</taxon>
        <taxon>Betaproteobacteria</taxon>
        <taxon>Burkholderiales</taxon>
        <taxon>Comamonadaceae</taxon>
        <taxon>Comamonas</taxon>
    </lineage>
</organism>
<dbReference type="PANTHER" id="PTHR40115">
    <property type="entry name" value="INNER MEMBRANE PROTEIN WITH PEPSY TM HELIX"/>
    <property type="match status" value="1"/>
</dbReference>
<dbReference type="Pfam" id="PF16357">
    <property type="entry name" value="PepSY_TM_like_2"/>
    <property type="match status" value="1"/>
</dbReference>
<feature type="transmembrane region" description="Helical" evidence="1">
    <location>
        <begin position="21"/>
        <end position="43"/>
    </location>
</feature>
<comment type="caution">
    <text evidence="2">The sequence shown here is derived from an EMBL/GenBank/DDBJ whole genome shotgun (WGS) entry which is preliminary data.</text>
</comment>
<dbReference type="GeneID" id="63998465"/>
<dbReference type="RefSeq" id="WP_003075164.1">
    <property type="nucleotide sequence ID" value="NZ_BBJZ01000032.1"/>
</dbReference>
<keyword evidence="1" id="KW-0812">Transmembrane</keyword>
<dbReference type="InterPro" id="IPR032307">
    <property type="entry name" value="PepSY_TM-like_2"/>
</dbReference>
<evidence type="ECO:0000313" key="3">
    <source>
        <dbReference type="Proteomes" id="UP000255070"/>
    </source>
</evidence>
<keyword evidence="1" id="KW-1133">Transmembrane helix</keyword>
<name>A0A8B4S5U6_COMTE</name>
<keyword evidence="3" id="KW-1185">Reference proteome</keyword>
<dbReference type="Proteomes" id="UP000255070">
    <property type="component" value="Unassembled WGS sequence"/>
</dbReference>
<evidence type="ECO:0000313" key="2">
    <source>
        <dbReference type="EMBL" id="SUY78514.1"/>
    </source>
</evidence>